<dbReference type="InterPro" id="IPR007157">
    <property type="entry name" value="PspA_VIPP1"/>
</dbReference>
<comment type="caution">
    <text evidence="3">The sequence shown here is derived from an EMBL/GenBank/DDBJ whole genome shotgun (WGS) entry which is preliminary data.</text>
</comment>
<evidence type="ECO:0000313" key="3">
    <source>
        <dbReference type="EMBL" id="OHA04229.1"/>
    </source>
</evidence>
<evidence type="ECO:0000256" key="1">
    <source>
        <dbReference type="ARBA" id="ARBA00043985"/>
    </source>
</evidence>
<dbReference type="Proteomes" id="UP000178510">
    <property type="component" value="Unassembled WGS sequence"/>
</dbReference>
<evidence type="ECO:0000256" key="2">
    <source>
        <dbReference type="SAM" id="Phobius"/>
    </source>
</evidence>
<dbReference type="Pfam" id="PF04012">
    <property type="entry name" value="PspA_IM30"/>
    <property type="match status" value="1"/>
</dbReference>
<gene>
    <name evidence="3" type="ORF">A3J58_03325</name>
</gene>
<comment type="similarity">
    <text evidence="1">Belongs to the PspA/Vipp/IM30 family.</text>
</comment>
<dbReference type="STRING" id="1802274.A3J58_03325"/>
<organism evidence="3 4">
    <name type="scientific">Candidatus Sungbacteria bacterium RIFCSPHIGHO2_02_FULL_52_23</name>
    <dbReference type="NCBI Taxonomy" id="1802274"/>
    <lineage>
        <taxon>Bacteria</taxon>
        <taxon>Candidatus Sungiibacteriota</taxon>
    </lineage>
</organism>
<feature type="transmembrane region" description="Helical" evidence="2">
    <location>
        <begin position="6"/>
        <end position="25"/>
    </location>
</feature>
<accession>A0A1G2L0M6</accession>
<proteinExistence type="inferred from homology"/>
<reference evidence="3 4" key="1">
    <citation type="journal article" date="2016" name="Nat. Commun.">
        <title>Thousands of microbial genomes shed light on interconnected biogeochemical processes in an aquifer system.</title>
        <authorList>
            <person name="Anantharaman K."/>
            <person name="Brown C.T."/>
            <person name="Hug L.A."/>
            <person name="Sharon I."/>
            <person name="Castelle C.J."/>
            <person name="Probst A.J."/>
            <person name="Thomas B.C."/>
            <person name="Singh A."/>
            <person name="Wilkins M.J."/>
            <person name="Karaoz U."/>
            <person name="Brodie E.L."/>
            <person name="Williams K.H."/>
            <person name="Hubbard S.S."/>
            <person name="Banfield J.F."/>
        </authorList>
    </citation>
    <scope>NUCLEOTIDE SEQUENCE [LARGE SCALE GENOMIC DNA]</scope>
</reference>
<keyword evidence="2" id="KW-1133">Transmembrane helix</keyword>
<dbReference type="AlphaFoldDB" id="A0A1G2L0M6"/>
<name>A0A1G2L0M6_9BACT</name>
<keyword evidence="2" id="KW-0472">Membrane</keyword>
<sequence length="265" mass="29466">MFIISFLWAVMELAVVAVGGFYLWIDYRRGFPSLKHFIDRATDFGMKIFRMERDEVKRADLIVARFAAHLGTLREAVASIQTRCELDTQHGHEQEKLARDFRALAETALRAGDEDAAAAAVTAAVEADKRSRLLFESADTQAKVGEELQRELDREEMRYETVQTQAETVAVNQAVAAAKMQLYELVSDVAATTGMTPKGELKHLLETSTHQRIKAGKLLDMAHRRNGSTDDVLYQAEVLQELDAIRGRMALPEGKAVNGVIGDAT</sequence>
<protein>
    <submittedName>
        <fullName evidence="3">Uncharacterized protein</fullName>
    </submittedName>
</protein>
<keyword evidence="2" id="KW-0812">Transmembrane</keyword>
<evidence type="ECO:0000313" key="4">
    <source>
        <dbReference type="Proteomes" id="UP000178510"/>
    </source>
</evidence>
<dbReference type="EMBL" id="MHQM01000008">
    <property type="protein sequence ID" value="OHA04229.1"/>
    <property type="molecule type" value="Genomic_DNA"/>
</dbReference>